<dbReference type="EnsemblMetazoa" id="GPPI035705-RA">
    <property type="protein sequence ID" value="GPPI035705-PA"/>
    <property type="gene ID" value="GPPI035705"/>
</dbReference>
<dbReference type="Gene3D" id="2.160.20.80">
    <property type="entry name" value="E3 ubiquitin-protein ligase SopA"/>
    <property type="match status" value="1"/>
</dbReference>
<organism evidence="1 2">
    <name type="scientific">Glossina palpalis gambiensis</name>
    <dbReference type="NCBI Taxonomy" id="67801"/>
    <lineage>
        <taxon>Eukaryota</taxon>
        <taxon>Metazoa</taxon>
        <taxon>Ecdysozoa</taxon>
        <taxon>Arthropoda</taxon>
        <taxon>Hexapoda</taxon>
        <taxon>Insecta</taxon>
        <taxon>Pterygota</taxon>
        <taxon>Neoptera</taxon>
        <taxon>Endopterygota</taxon>
        <taxon>Diptera</taxon>
        <taxon>Brachycera</taxon>
        <taxon>Muscomorpha</taxon>
        <taxon>Hippoboscoidea</taxon>
        <taxon>Glossinidae</taxon>
        <taxon>Glossina</taxon>
    </lineage>
</organism>
<evidence type="ECO:0000313" key="1">
    <source>
        <dbReference type="EnsemblMetazoa" id="GPPI035705-PA"/>
    </source>
</evidence>
<name>A0A1B0BNM1_9MUSC</name>
<dbReference type="EMBL" id="JXJN01017470">
    <property type="status" value="NOT_ANNOTATED_CDS"/>
    <property type="molecule type" value="Genomic_DNA"/>
</dbReference>
<dbReference type="EMBL" id="JXJN01017469">
    <property type="status" value="NOT_ANNOTATED_CDS"/>
    <property type="molecule type" value="Genomic_DNA"/>
</dbReference>
<proteinExistence type="predicted"/>
<sequence>MLLAAVDSCGRFRATAMPMGTELSEKIQQKKPLKRRSIKQTNLSEKELREIFFSETSLSELGLSEVASSEATLGKVALSGVEFKWTSISGNGIR</sequence>
<dbReference type="Proteomes" id="UP000092460">
    <property type="component" value="Unassembled WGS sequence"/>
</dbReference>
<keyword evidence="2" id="KW-1185">Reference proteome</keyword>
<evidence type="ECO:0000313" key="2">
    <source>
        <dbReference type="Proteomes" id="UP000092460"/>
    </source>
</evidence>
<dbReference type="AlphaFoldDB" id="A0A1B0BNM1"/>
<reference evidence="1" key="2">
    <citation type="submission" date="2020-05" db="UniProtKB">
        <authorList>
            <consortium name="EnsemblMetazoa"/>
        </authorList>
    </citation>
    <scope>IDENTIFICATION</scope>
    <source>
        <strain evidence="1">IAEA</strain>
    </source>
</reference>
<protein>
    <submittedName>
        <fullName evidence="1">Uncharacterized protein</fullName>
    </submittedName>
</protein>
<accession>A0A1B0BNM1</accession>
<reference evidence="2" key="1">
    <citation type="submission" date="2015-01" db="EMBL/GenBank/DDBJ databases">
        <authorList>
            <person name="Aksoy S."/>
            <person name="Warren W."/>
            <person name="Wilson R.K."/>
        </authorList>
    </citation>
    <scope>NUCLEOTIDE SEQUENCE [LARGE SCALE GENOMIC DNA]</scope>
    <source>
        <strain evidence="2">IAEA</strain>
    </source>
</reference>
<dbReference type="VEuPathDB" id="VectorBase:GPPI035705"/>